<dbReference type="PANTHER" id="PTHR14456">
    <property type="entry name" value="INOSITOL POLYPHOSPHATE KINASE 1"/>
    <property type="match status" value="1"/>
</dbReference>
<proteinExistence type="predicted"/>
<comment type="catalytic activity">
    <reaction evidence="6">
        <text>1D-myo-inositol 1,3,4,5,6-pentakisphosphate + ATP = 1D-myo-inositol hexakisphosphate + ADP + H(+)</text>
        <dbReference type="Rhea" id="RHEA:20313"/>
        <dbReference type="ChEBI" id="CHEBI:15378"/>
        <dbReference type="ChEBI" id="CHEBI:30616"/>
        <dbReference type="ChEBI" id="CHEBI:57733"/>
        <dbReference type="ChEBI" id="CHEBI:58130"/>
        <dbReference type="ChEBI" id="CHEBI:456216"/>
        <dbReference type="EC" id="2.7.1.158"/>
    </reaction>
</comment>
<dbReference type="GO" id="GO:0005524">
    <property type="term" value="F:ATP binding"/>
    <property type="evidence" value="ECO:0007669"/>
    <property type="project" value="UniProtKB-KW"/>
</dbReference>
<dbReference type="EMBL" id="JACGCM010001441">
    <property type="protein sequence ID" value="KAF6155010.1"/>
    <property type="molecule type" value="Genomic_DNA"/>
</dbReference>
<evidence type="ECO:0000313" key="9">
    <source>
        <dbReference type="Proteomes" id="UP000541444"/>
    </source>
</evidence>
<comment type="function">
    <text evidence="6">Phosphorylates Ins(1,3,4,5,6)P5 at position 2 to form Ins(1,2,3,4,5,6)P6 (InsP6 or phytate).</text>
</comment>
<feature type="compositionally biased region" description="Basic and acidic residues" evidence="7">
    <location>
        <begin position="191"/>
        <end position="210"/>
    </location>
</feature>
<dbReference type="GO" id="GO:0005634">
    <property type="term" value="C:nucleus"/>
    <property type="evidence" value="ECO:0007669"/>
    <property type="project" value="TreeGrafter"/>
</dbReference>
<dbReference type="Pfam" id="PF06090">
    <property type="entry name" value="Ins_P5_2-kin"/>
    <property type="match status" value="1"/>
</dbReference>
<reference evidence="8 9" key="1">
    <citation type="journal article" date="2020" name="IScience">
        <title>Genome Sequencing of the Endangered Kingdonia uniflora (Circaeasteraceae, Ranunculales) Reveals Potential Mechanisms of Evolutionary Specialization.</title>
        <authorList>
            <person name="Sun Y."/>
            <person name="Deng T."/>
            <person name="Zhang A."/>
            <person name="Moore M.J."/>
            <person name="Landis J.B."/>
            <person name="Lin N."/>
            <person name="Zhang H."/>
            <person name="Zhang X."/>
            <person name="Huang J."/>
            <person name="Zhang X."/>
            <person name="Sun H."/>
            <person name="Wang H."/>
        </authorList>
    </citation>
    <scope>NUCLEOTIDE SEQUENCE [LARGE SCALE GENOMIC DNA]</scope>
    <source>
        <strain evidence="8">TB1705</strain>
        <tissue evidence="8">Leaf</tissue>
    </source>
</reference>
<feature type="region of interest" description="Disordered" evidence="7">
    <location>
        <begin position="191"/>
        <end position="236"/>
    </location>
</feature>
<protein>
    <recommendedName>
        <fullName evidence="1 6">Inositol-pentakisphosphate 2-kinase</fullName>
        <ecNumber evidence="1 6">2.7.1.158</ecNumber>
    </recommendedName>
</protein>
<dbReference type="GO" id="GO:0035299">
    <property type="term" value="F:inositol-1,3,4,5,6-pentakisphosphate 2-kinase activity"/>
    <property type="evidence" value="ECO:0007669"/>
    <property type="project" value="UniProtKB-EC"/>
</dbReference>
<dbReference type="PANTHER" id="PTHR14456:SF2">
    <property type="entry name" value="INOSITOL-PENTAKISPHOSPHATE 2-KINASE"/>
    <property type="match status" value="1"/>
</dbReference>
<comment type="domain">
    <text evidence="6">The EXKPK motif is conserved in inositol-pentakisphosphate 2-kinases of both family 1 and 2.</text>
</comment>
<evidence type="ECO:0000256" key="7">
    <source>
        <dbReference type="SAM" id="MobiDB-lite"/>
    </source>
</evidence>
<comment type="caution">
    <text evidence="8">The sequence shown here is derived from an EMBL/GenBank/DDBJ whole genome shotgun (WGS) entry which is preliminary data.</text>
</comment>
<evidence type="ECO:0000256" key="3">
    <source>
        <dbReference type="ARBA" id="ARBA00022741"/>
    </source>
</evidence>
<evidence type="ECO:0000256" key="4">
    <source>
        <dbReference type="ARBA" id="ARBA00022777"/>
    </source>
</evidence>
<organism evidence="8 9">
    <name type="scientific">Kingdonia uniflora</name>
    <dbReference type="NCBI Taxonomy" id="39325"/>
    <lineage>
        <taxon>Eukaryota</taxon>
        <taxon>Viridiplantae</taxon>
        <taxon>Streptophyta</taxon>
        <taxon>Embryophyta</taxon>
        <taxon>Tracheophyta</taxon>
        <taxon>Spermatophyta</taxon>
        <taxon>Magnoliopsida</taxon>
        <taxon>Ranunculales</taxon>
        <taxon>Circaeasteraceae</taxon>
        <taxon>Kingdonia</taxon>
    </lineage>
</organism>
<keyword evidence="2 6" id="KW-0808">Transferase</keyword>
<dbReference type="InterPro" id="IPR043001">
    <property type="entry name" value="IP5_2-K_N_lobe"/>
</dbReference>
<evidence type="ECO:0000256" key="6">
    <source>
        <dbReference type="RuleBase" id="RU364126"/>
    </source>
</evidence>
<dbReference type="Proteomes" id="UP000541444">
    <property type="component" value="Unassembled WGS sequence"/>
</dbReference>
<accession>A0A7J7MJP4</accession>
<evidence type="ECO:0000313" key="8">
    <source>
        <dbReference type="EMBL" id="KAF6155010.1"/>
    </source>
</evidence>
<evidence type="ECO:0000256" key="5">
    <source>
        <dbReference type="ARBA" id="ARBA00022840"/>
    </source>
</evidence>
<gene>
    <name evidence="8" type="ORF">GIB67_035757</name>
</gene>
<keyword evidence="5 6" id="KW-0067">ATP-binding</keyword>
<feature type="compositionally biased region" description="Polar residues" evidence="7">
    <location>
        <begin position="227"/>
        <end position="236"/>
    </location>
</feature>
<evidence type="ECO:0000256" key="2">
    <source>
        <dbReference type="ARBA" id="ARBA00022679"/>
    </source>
</evidence>
<dbReference type="Gene3D" id="3.30.200.110">
    <property type="entry name" value="Inositol-pentakisphosphate 2-kinase, N-lobe"/>
    <property type="match status" value="1"/>
</dbReference>
<keyword evidence="9" id="KW-1185">Reference proteome</keyword>
<dbReference type="AlphaFoldDB" id="A0A7J7MJP4"/>
<dbReference type="InterPro" id="IPR009286">
    <property type="entry name" value="Ins_P5_2-kin"/>
</dbReference>
<dbReference type="GO" id="GO:0032958">
    <property type="term" value="P:inositol phosphate biosynthetic process"/>
    <property type="evidence" value="ECO:0007669"/>
    <property type="project" value="TreeGrafter"/>
</dbReference>
<name>A0A7J7MJP4_9MAGN</name>
<evidence type="ECO:0000256" key="1">
    <source>
        <dbReference type="ARBA" id="ARBA00012023"/>
    </source>
</evidence>
<keyword evidence="3 6" id="KW-0547">Nucleotide-binding</keyword>
<keyword evidence="4 6" id="KW-0418">Kinase</keyword>
<sequence>MELVLEESDVGNWVYKGEGAAIIVLGGYNGSNPHFVGKGLACTIDSIRSIVGGEFEDTLECIIRADCGFHLNSFLQLVAETILISRVLGQLLEAQKLDFIEIKGAIHAYYNVISQHCKMDEDMSVARCDQCFNELARYAPFIVQDEEQKKMKFLKGFRPFFRRFLISSSVNTYREVLSKALALEQNDVEDRKSKDLRSQQRHDQRPDKCKVVQTQYDSMSSKRHRFNGTSVRATRL</sequence>
<dbReference type="OrthoDB" id="272370at2759"/>
<dbReference type="EC" id="2.7.1.158" evidence="1 6"/>